<name>A0A178Z956_9EURO</name>
<dbReference type="EMBL" id="LVYI01000011">
    <property type="protein sequence ID" value="OAP55555.1"/>
    <property type="molecule type" value="Genomic_DNA"/>
</dbReference>
<dbReference type="Pfam" id="PF16815">
    <property type="entry name" value="HRI1"/>
    <property type="match status" value="1"/>
</dbReference>
<sequence length="221" mass="24672">MVIKATPQILKRISIRWPPDPAFEDTETIALNVGGYFMDLRVTLADKTLQWSRAGERKTLQETPLTFQWTRIIDSMGSRRPDEGSMEEMANGDDLETGHFDREGNGVPVDYEEVWRDVTGKAESDDSAWILQSVDGSVFLGKVGDTFLGMQQSGKGDFAVRKEVYNSEAGVWEGVFEAGTAQSIPRAADVLRDFGQRKGQTAEKGETFHVCNREYIIRGAN</sequence>
<keyword evidence="2" id="KW-1185">Reference proteome</keyword>
<organism evidence="1 2">
    <name type="scientific">Fonsecaea erecta</name>
    <dbReference type="NCBI Taxonomy" id="1367422"/>
    <lineage>
        <taxon>Eukaryota</taxon>
        <taxon>Fungi</taxon>
        <taxon>Dikarya</taxon>
        <taxon>Ascomycota</taxon>
        <taxon>Pezizomycotina</taxon>
        <taxon>Eurotiomycetes</taxon>
        <taxon>Chaetothyriomycetidae</taxon>
        <taxon>Chaetothyriales</taxon>
        <taxon>Herpotrichiellaceae</taxon>
        <taxon>Fonsecaea</taxon>
    </lineage>
</organism>
<gene>
    <name evidence="1" type="ORF">AYL99_10528</name>
</gene>
<dbReference type="GeneID" id="30014696"/>
<evidence type="ECO:0008006" key="3">
    <source>
        <dbReference type="Google" id="ProtNLM"/>
    </source>
</evidence>
<protein>
    <recommendedName>
        <fullName evidence="3">Protein HRI1</fullName>
    </recommendedName>
</protein>
<evidence type="ECO:0000313" key="1">
    <source>
        <dbReference type="EMBL" id="OAP55555.1"/>
    </source>
</evidence>
<dbReference type="OrthoDB" id="4045395at2759"/>
<dbReference type="AlphaFoldDB" id="A0A178Z956"/>
<dbReference type="Gene3D" id="2.40.128.320">
    <property type="entry name" value="Protein HRI1, N-terminal domain"/>
    <property type="match status" value="1"/>
</dbReference>
<comment type="caution">
    <text evidence="1">The sequence shown here is derived from an EMBL/GenBank/DDBJ whole genome shotgun (WGS) entry which is preliminary data.</text>
</comment>
<evidence type="ECO:0000313" key="2">
    <source>
        <dbReference type="Proteomes" id="UP000078343"/>
    </source>
</evidence>
<dbReference type="InterPro" id="IPR031818">
    <property type="entry name" value="Hri1"/>
</dbReference>
<dbReference type="Proteomes" id="UP000078343">
    <property type="component" value="Unassembled WGS sequence"/>
</dbReference>
<accession>A0A178Z956</accession>
<dbReference type="STRING" id="1367422.A0A178Z956"/>
<reference evidence="1 2" key="1">
    <citation type="submission" date="2016-04" db="EMBL/GenBank/DDBJ databases">
        <title>Draft genome of Fonsecaea erecta CBS 125763.</title>
        <authorList>
            <person name="Weiss V.A."/>
            <person name="Vicente V.A."/>
            <person name="Raittz R.T."/>
            <person name="Moreno L.F."/>
            <person name="De Souza E.M."/>
            <person name="Pedrosa F.O."/>
            <person name="Steffens M.B."/>
            <person name="Faoro H."/>
            <person name="Tadra-Sfeir M.Z."/>
            <person name="Najafzadeh M.J."/>
            <person name="Felipe M.S."/>
            <person name="Teixeira M."/>
            <person name="Sun J."/>
            <person name="Xi L."/>
            <person name="Gomes R."/>
            <person name="De Azevedo C.M."/>
            <person name="Salgado C.G."/>
            <person name="Da Silva M.B."/>
            <person name="Nascimento M.F."/>
            <person name="Queiroz-Telles F."/>
            <person name="Attili D.S."/>
            <person name="Gorbushina A."/>
        </authorList>
    </citation>
    <scope>NUCLEOTIDE SEQUENCE [LARGE SCALE GENOMIC DNA]</scope>
    <source>
        <strain evidence="1 2">CBS 125763</strain>
    </source>
</reference>
<dbReference type="InterPro" id="IPR043047">
    <property type="entry name" value="Hri1_N_sf"/>
</dbReference>
<proteinExistence type="predicted"/>
<dbReference type="RefSeq" id="XP_018688922.1">
    <property type="nucleotide sequence ID" value="XM_018842034.1"/>
</dbReference>